<evidence type="ECO:0000313" key="2">
    <source>
        <dbReference type="Proteomes" id="UP001501576"/>
    </source>
</evidence>
<evidence type="ECO:0000313" key="1">
    <source>
        <dbReference type="EMBL" id="GAA0533582.1"/>
    </source>
</evidence>
<comment type="caution">
    <text evidence="1">The sequence shown here is derived from an EMBL/GenBank/DDBJ whole genome shotgun (WGS) entry which is preliminary data.</text>
</comment>
<reference evidence="2" key="1">
    <citation type="journal article" date="2019" name="Int. J. Syst. Evol. Microbiol.">
        <title>The Global Catalogue of Microorganisms (GCM) 10K type strain sequencing project: providing services to taxonomists for standard genome sequencing and annotation.</title>
        <authorList>
            <consortium name="The Broad Institute Genomics Platform"/>
            <consortium name="The Broad Institute Genome Sequencing Center for Infectious Disease"/>
            <person name="Wu L."/>
            <person name="Ma J."/>
        </authorList>
    </citation>
    <scope>NUCLEOTIDE SEQUENCE [LARGE SCALE GENOMIC DNA]</scope>
    <source>
        <strain evidence="2">JCM 5052</strain>
    </source>
</reference>
<gene>
    <name evidence="1" type="ORF">GCM10010390_39310</name>
</gene>
<accession>A0ABP3N1W6</accession>
<keyword evidence="2" id="KW-1185">Reference proteome</keyword>
<sequence>MKTVLGLDHFEGRSFNGWHRHVTLVTAAHLFLTEQRRSPKAPARA</sequence>
<organism evidence="1 2">
    <name type="scientific">Streptomyces mordarskii</name>
    <dbReference type="NCBI Taxonomy" id="1226758"/>
    <lineage>
        <taxon>Bacteria</taxon>
        <taxon>Bacillati</taxon>
        <taxon>Actinomycetota</taxon>
        <taxon>Actinomycetes</taxon>
        <taxon>Kitasatosporales</taxon>
        <taxon>Streptomycetaceae</taxon>
        <taxon>Streptomyces</taxon>
    </lineage>
</organism>
<proteinExistence type="predicted"/>
<dbReference type="EMBL" id="BAAABZ010000035">
    <property type="protein sequence ID" value="GAA0533582.1"/>
    <property type="molecule type" value="Genomic_DNA"/>
</dbReference>
<evidence type="ECO:0008006" key="3">
    <source>
        <dbReference type="Google" id="ProtNLM"/>
    </source>
</evidence>
<name>A0ABP3N1W6_9ACTN</name>
<dbReference type="Proteomes" id="UP001501576">
    <property type="component" value="Unassembled WGS sequence"/>
</dbReference>
<protein>
    <recommendedName>
        <fullName evidence="3">Transposase</fullName>
    </recommendedName>
</protein>